<evidence type="ECO:0000256" key="1">
    <source>
        <dbReference type="SAM" id="Phobius"/>
    </source>
</evidence>
<accession>A0A418NQZ4</accession>
<dbReference type="AlphaFoldDB" id="A0A418NQZ4"/>
<feature type="transmembrane region" description="Helical" evidence="1">
    <location>
        <begin position="39"/>
        <end position="60"/>
    </location>
</feature>
<keyword evidence="3" id="KW-1185">Reference proteome</keyword>
<keyword evidence="1" id="KW-1133">Transmembrane helix</keyword>
<proteinExistence type="predicted"/>
<evidence type="ECO:0000313" key="2">
    <source>
        <dbReference type="EMBL" id="RIV85161.1"/>
    </source>
</evidence>
<reference evidence="2 3" key="1">
    <citation type="submission" date="2018-08" db="EMBL/GenBank/DDBJ databases">
        <title>Erythrobacter zhengii sp.nov., a bacterium isolated from deep-sea sediment.</title>
        <authorList>
            <person name="Fang C."/>
            <person name="Wu Y.-H."/>
            <person name="Sun C."/>
            <person name="Wang H."/>
            <person name="Cheng H."/>
            <person name="Meng F.-X."/>
            <person name="Wang C.-S."/>
            <person name="Xu X.-W."/>
        </authorList>
    </citation>
    <scope>NUCLEOTIDE SEQUENCE [LARGE SCALE GENOMIC DNA]</scope>
    <source>
        <strain evidence="2 3">V18</strain>
    </source>
</reference>
<dbReference type="EMBL" id="QXFL01000005">
    <property type="protein sequence ID" value="RIV85161.1"/>
    <property type="molecule type" value="Genomic_DNA"/>
</dbReference>
<keyword evidence="1" id="KW-0812">Transmembrane</keyword>
<name>A0A418NQZ4_9SPHN</name>
<feature type="transmembrane region" description="Helical" evidence="1">
    <location>
        <begin position="81"/>
        <end position="103"/>
    </location>
</feature>
<comment type="caution">
    <text evidence="2">The sequence shown here is derived from an EMBL/GenBank/DDBJ whole genome shotgun (WGS) entry which is preliminary data.</text>
</comment>
<evidence type="ECO:0000313" key="3">
    <source>
        <dbReference type="Proteomes" id="UP000286576"/>
    </source>
</evidence>
<organism evidence="2 3">
    <name type="scientific">Aurantiacibacter zhengii</name>
    <dbReference type="NCBI Taxonomy" id="2307003"/>
    <lineage>
        <taxon>Bacteria</taxon>
        <taxon>Pseudomonadati</taxon>
        <taxon>Pseudomonadota</taxon>
        <taxon>Alphaproteobacteria</taxon>
        <taxon>Sphingomonadales</taxon>
        <taxon>Erythrobacteraceae</taxon>
        <taxon>Aurantiacibacter</taxon>
    </lineage>
</organism>
<sequence>MVAAMTRVLTILGLLLLLPYAYAAYFWFVCDDCTTTGHSFLYTLVLLVAAPFLLAGFAVASAISSARAMRNSLSESRPARAAINGGFVWLAIAVAVPTLLVSYKMYDILFPEIEEGRDRLGRICERDGNSTVCRPDPETREAMQNAYNQRKWRQP</sequence>
<evidence type="ECO:0008006" key="4">
    <source>
        <dbReference type="Google" id="ProtNLM"/>
    </source>
</evidence>
<gene>
    <name evidence="2" type="ORF">D2V07_12840</name>
</gene>
<protein>
    <recommendedName>
        <fullName evidence="4">DUF1240 domain-containing protein</fullName>
    </recommendedName>
</protein>
<dbReference type="Proteomes" id="UP000286576">
    <property type="component" value="Unassembled WGS sequence"/>
</dbReference>
<keyword evidence="1" id="KW-0472">Membrane</keyword>